<dbReference type="Proteomes" id="UP000827872">
    <property type="component" value="Linkage Group LG01"/>
</dbReference>
<sequence length="68" mass="7926">MSVLNRTPVHLVHEIILVDDFSDDPDDCRLLVKLPKVKCLRNRQREADKKGNQIINQSEVCTKERLNK</sequence>
<dbReference type="EMBL" id="CM037614">
    <property type="protein sequence ID" value="KAH8016613.1"/>
    <property type="molecule type" value="Genomic_DNA"/>
</dbReference>
<evidence type="ECO:0000313" key="1">
    <source>
        <dbReference type="EMBL" id="KAH8016613.1"/>
    </source>
</evidence>
<proteinExistence type="predicted"/>
<accession>A0ACB8GAI6</accession>
<protein>
    <submittedName>
        <fullName evidence="1">Polypeptide N-acetylgalactosaminyltransferase 14</fullName>
    </submittedName>
</protein>
<reference evidence="1" key="1">
    <citation type="submission" date="2021-08" db="EMBL/GenBank/DDBJ databases">
        <title>The first chromosome-level gecko genome reveals the dynamic sex chromosomes of Neotropical dwarf geckos (Sphaerodactylidae: Sphaerodactylus).</title>
        <authorList>
            <person name="Pinto B.J."/>
            <person name="Keating S.E."/>
            <person name="Gamble T."/>
        </authorList>
    </citation>
    <scope>NUCLEOTIDE SEQUENCE</scope>
    <source>
        <strain evidence="1">TG3544</strain>
    </source>
</reference>
<comment type="caution">
    <text evidence="1">The sequence shown here is derived from an EMBL/GenBank/DDBJ whole genome shotgun (WGS) entry which is preliminary data.</text>
</comment>
<gene>
    <name evidence="1" type="primary">GALNT14_1</name>
    <name evidence="1" type="ORF">K3G42_020134</name>
</gene>
<evidence type="ECO:0000313" key="2">
    <source>
        <dbReference type="Proteomes" id="UP000827872"/>
    </source>
</evidence>
<organism evidence="1 2">
    <name type="scientific">Sphaerodactylus townsendi</name>
    <dbReference type="NCBI Taxonomy" id="933632"/>
    <lineage>
        <taxon>Eukaryota</taxon>
        <taxon>Metazoa</taxon>
        <taxon>Chordata</taxon>
        <taxon>Craniata</taxon>
        <taxon>Vertebrata</taxon>
        <taxon>Euteleostomi</taxon>
        <taxon>Lepidosauria</taxon>
        <taxon>Squamata</taxon>
        <taxon>Bifurcata</taxon>
        <taxon>Gekkota</taxon>
        <taxon>Sphaerodactylidae</taxon>
        <taxon>Sphaerodactylus</taxon>
    </lineage>
</organism>
<keyword evidence="2" id="KW-1185">Reference proteome</keyword>
<name>A0ACB8GAI6_9SAUR</name>